<organism evidence="1">
    <name type="scientific">Hexamita inflata</name>
    <dbReference type="NCBI Taxonomy" id="28002"/>
    <lineage>
        <taxon>Eukaryota</taxon>
        <taxon>Metamonada</taxon>
        <taxon>Diplomonadida</taxon>
        <taxon>Hexamitidae</taxon>
        <taxon>Hexamitinae</taxon>
        <taxon>Hexamita</taxon>
    </lineage>
</organism>
<reference evidence="2 3" key="2">
    <citation type="submission" date="2024-07" db="EMBL/GenBank/DDBJ databases">
        <authorList>
            <person name="Akdeniz Z."/>
        </authorList>
    </citation>
    <scope>NUCLEOTIDE SEQUENCE [LARGE SCALE GENOMIC DNA]</scope>
</reference>
<comment type="caution">
    <text evidence="1">The sequence shown here is derived from an EMBL/GenBank/DDBJ whole genome shotgun (WGS) entry which is preliminary data.</text>
</comment>
<accession>A0AA86PUH4</accession>
<gene>
    <name evidence="2" type="ORF">HINF_LOCUS28295</name>
    <name evidence="1" type="ORF">HINF_LOCUS34114</name>
</gene>
<protein>
    <submittedName>
        <fullName evidence="1">Uncharacterized protein</fullName>
    </submittedName>
</protein>
<evidence type="ECO:0000313" key="3">
    <source>
        <dbReference type="Proteomes" id="UP001642409"/>
    </source>
</evidence>
<evidence type="ECO:0000313" key="1">
    <source>
        <dbReference type="EMBL" id="CAI9946469.1"/>
    </source>
</evidence>
<name>A0AA86PUH4_9EUKA</name>
<proteinExistence type="predicted"/>
<sequence>MTKIPKLIAICFSDTPMVTEFSQSFLAEPNRDMTLIELLNEFVLPSTNKHEFGKLFVHQLLSNGDYSPALNEKILLSELLDIRNLITTLAVFEKQFKPGEEKAIENEYDEEIKRKDKELELDKSQTSSQLITTNQMQEDCWKMDYTSDKFYTDASPSVLIGDLQKILNQKLEWQCYILCCYQVDFLYAPNILNLVDITLRVQGNFSCDIQSTLINGYVLVVRDCYGGWCILFISYDKSKRQIDLYMCLPLAARYCIQLLRPQQKQQMAALQGSKYVKETAGFDDAPITDYKMHTDSHIDSSKTFLLNIDGFCFAFNSKLGNIAGLDQALRLAYSESFGEQSQTSGGDKPLYQAILTRASSLRLSDQINERMFDKFQKIMAGFSMRYKTLKPSLTKLIMDLDKHAEYHRDTALAGFRYVALRSDSVRMQLITELFMMLQQSETLTDSRLNIIFDLYEQLLIYPFKTEFPDQYDADFFKLIQISHPRIDLLREHMQVLPKALSQFNQHRALVPLPAEFNAQVELQIESEAVQFGSFSVCLLIYHQQTNTVMLKRTQDDQIVDYIIPNKPVPFSPELFGRQFKRFLNLYPNIQQYGDNLSGIIEQVSDTIHELHEEEDVTIHYLVPEIFVFNKDKRIFSKKSTVCLFAVSFASEPQMKPLDKFLQSFSGAYADDQSKADTLKQLMFYQINNKQLVGNQFVLTVFKQNMILVEPQTGLPPIVQVNSDQNQQFEALRKYCKREPRFTQGVTVNIGQVKLTQLCCYYEDPEWNDKLQWKDAELVGLVFMRRHQPESYQLMCKLFSKSIICEADDFYDEEEIAPTTDLNKIVKKKRDLNAKIPEQQKFGMEYKYQFYRQSPIKIFQQHHIQSLSDQLTEQEHKILEPLTLTADDITQLYTLLEENNNALLTDTFIDESQIASFIDPVTEQKQKLSIFAQMVRLPPTSADRIADEQLQNDQLRQMLLIEQKRKHDYQNDEVEGHLLDILDRYNQFQDIEPDTENIIGGYTRLEYLYKHVLQYAMHLEVPKTQQQQFKCERILGYKPQMVRKVKQKQACFVEHYSQAIAESSTRFANVINIFKQLGDAIESASVVVFEVPQEFFVPAERTKSTNDLIEEVLRMCE</sequence>
<evidence type="ECO:0000313" key="2">
    <source>
        <dbReference type="EMBL" id="CAL6021700.1"/>
    </source>
</evidence>
<dbReference type="EMBL" id="CATOUU010000762">
    <property type="protein sequence ID" value="CAI9946469.1"/>
    <property type="molecule type" value="Genomic_DNA"/>
</dbReference>
<dbReference type="AlphaFoldDB" id="A0AA86PUH4"/>
<keyword evidence="3" id="KW-1185">Reference proteome</keyword>
<dbReference type="Proteomes" id="UP001642409">
    <property type="component" value="Unassembled WGS sequence"/>
</dbReference>
<dbReference type="EMBL" id="CAXDID020000089">
    <property type="protein sequence ID" value="CAL6021700.1"/>
    <property type="molecule type" value="Genomic_DNA"/>
</dbReference>
<reference evidence="1" key="1">
    <citation type="submission" date="2023-06" db="EMBL/GenBank/DDBJ databases">
        <authorList>
            <person name="Kurt Z."/>
        </authorList>
    </citation>
    <scope>NUCLEOTIDE SEQUENCE</scope>
</reference>